<dbReference type="RefSeq" id="WP_117391847.1">
    <property type="nucleotide sequence ID" value="NZ_QWDC01000002.1"/>
</dbReference>
<evidence type="ECO:0000256" key="5">
    <source>
        <dbReference type="PROSITE-ProRule" id="PRU01240"/>
    </source>
</evidence>
<keyword evidence="2 5" id="KW-0645">Protease</keyword>
<dbReference type="InterPro" id="IPR015500">
    <property type="entry name" value="Peptidase_S8_subtilisin-rel"/>
</dbReference>
<dbReference type="Pfam" id="PF00082">
    <property type="entry name" value="Peptidase_S8"/>
    <property type="match status" value="1"/>
</dbReference>
<organism evidence="8 9">
    <name type="scientific">Mucilaginibacter conchicola</name>
    <dbReference type="NCBI Taxonomy" id="2303333"/>
    <lineage>
        <taxon>Bacteria</taxon>
        <taxon>Pseudomonadati</taxon>
        <taxon>Bacteroidota</taxon>
        <taxon>Sphingobacteriia</taxon>
        <taxon>Sphingobacteriales</taxon>
        <taxon>Sphingobacteriaceae</taxon>
        <taxon>Mucilaginibacter</taxon>
    </lineage>
</organism>
<protein>
    <submittedName>
        <fullName evidence="8">Peptidase S8</fullName>
    </submittedName>
</protein>
<name>A0A372NS96_9SPHI</name>
<dbReference type="InterPro" id="IPR023828">
    <property type="entry name" value="Peptidase_S8_Ser-AS"/>
</dbReference>
<evidence type="ECO:0000256" key="4">
    <source>
        <dbReference type="ARBA" id="ARBA00022825"/>
    </source>
</evidence>
<feature type="signal peptide" evidence="6">
    <location>
        <begin position="1"/>
        <end position="25"/>
    </location>
</feature>
<evidence type="ECO:0000313" key="8">
    <source>
        <dbReference type="EMBL" id="RFZ92136.1"/>
    </source>
</evidence>
<gene>
    <name evidence="8" type="ORF">D0C36_11880</name>
</gene>
<dbReference type="SUPFAM" id="SSF52743">
    <property type="entry name" value="Subtilisin-like"/>
    <property type="match status" value="1"/>
</dbReference>
<proteinExistence type="inferred from homology"/>
<keyword evidence="4 5" id="KW-0720">Serine protease</keyword>
<evidence type="ECO:0000259" key="7">
    <source>
        <dbReference type="Pfam" id="PF00082"/>
    </source>
</evidence>
<dbReference type="AlphaFoldDB" id="A0A372NS96"/>
<dbReference type="GO" id="GO:0006508">
    <property type="term" value="P:proteolysis"/>
    <property type="evidence" value="ECO:0007669"/>
    <property type="project" value="UniProtKB-KW"/>
</dbReference>
<dbReference type="GO" id="GO:0004252">
    <property type="term" value="F:serine-type endopeptidase activity"/>
    <property type="evidence" value="ECO:0007669"/>
    <property type="project" value="UniProtKB-UniRule"/>
</dbReference>
<feature type="active site" description="Charge relay system" evidence="5">
    <location>
        <position position="296"/>
    </location>
</feature>
<evidence type="ECO:0000256" key="2">
    <source>
        <dbReference type="ARBA" id="ARBA00022670"/>
    </source>
</evidence>
<dbReference type="PANTHER" id="PTHR43806:SF11">
    <property type="entry name" value="CEREVISIN-RELATED"/>
    <property type="match status" value="1"/>
</dbReference>
<keyword evidence="9" id="KW-1185">Reference proteome</keyword>
<evidence type="ECO:0000256" key="6">
    <source>
        <dbReference type="SAM" id="SignalP"/>
    </source>
</evidence>
<comment type="caution">
    <text evidence="8">The sequence shown here is derived from an EMBL/GenBank/DDBJ whole genome shotgun (WGS) entry which is preliminary data.</text>
</comment>
<evidence type="ECO:0000256" key="1">
    <source>
        <dbReference type="ARBA" id="ARBA00011073"/>
    </source>
</evidence>
<dbReference type="PROSITE" id="PS51892">
    <property type="entry name" value="SUBTILASE"/>
    <property type="match status" value="1"/>
</dbReference>
<dbReference type="InterPro" id="IPR036852">
    <property type="entry name" value="Peptidase_S8/S53_dom_sf"/>
</dbReference>
<dbReference type="InterPro" id="IPR050131">
    <property type="entry name" value="Peptidase_S8_subtilisin-like"/>
</dbReference>
<reference evidence="8 9" key="1">
    <citation type="submission" date="2018-08" db="EMBL/GenBank/DDBJ databases">
        <title>Mucilaginibacter sp. MYSH2.</title>
        <authorList>
            <person name="Seo T."/>
        </authorList>
    </citation>
    <scope>NUCLEOTIDE SEQUENCE [LARGE SCALE GENOMIC DNA]</scope>
    <source>
        <strain evidence="8 9">MYSH2</strain>
    </source>
</reference>
<feature type="active site" description="Charge relay system" evidence="5">
    <location>
        <position position="467"/>
    </location>
</feature>
<dbReference type="Proteomes" id="UP000264217">
    <property type="component" value="Unassembled WGS sequence"/>
</dbReference>
<keyword evidence="3 5" id="KW-0378">Hydrolase</keyword>
<accession>A0A372NS96</accession>
<dbReference type="PANTHER" id="PTHR43806">
    <property type="entry name" value="PEPTIDASE S8"/>
    <property type="match status" value="1"/>
</dbReference>
<feature type="domain" description="Peptidase S8/S53" evidence="7">
    <location>
        <begin position="67"/>
        <end position="504"/>
    </location>
</feature>
<feature type="active site" description="Charge relay system" evidence="5">
    <location>
        <position position="75"/>
    </location>
</feature>
<dbReference type="Gene3D" id="3.40.50.200">
    <property type="entry name" value="Peptidase S8/S53 domain"/>
    <property type="match status" value="2"/>
</dbReference>
<dbReference type="PROSITE" id="PS00138">
    <property type="entry name" value="SUBTILASE_SER"/>
    <property type="match status" value="1"/>
</dbReference>
<evidence type="ECO:0000313" key="9">
    <source>
        <dbReference type="Proteomes" id="UP000264217"/>
    </source>
</evidence>
<dbReference type="EMBL" id="QWDC01000002">
    <property type="protein sequence ID" value="RFZ92136.1"/>
    <property type="molecule type" value="Genomic_DNA"/>
</dbReference>
<sequence length="548" mass="58813">MHQICKTITGALVGAALLINLNANAQVAPKPAAELPKSWHLMDLKTDGYFGISLNQAYQFVKGKKSKTVVIATIDSGIDTAQADLKPVLWVNTKEIPGNGIDDDKNGYIDDVHGWDFLGGPGGKCDFTETTEEVREYNRLKGKYENLTAAPAGSEKEFAYWEKVKLTHNETVTKSSGELQQLQPILNALMASSGYVKRALKLKSDGTFKKADLAKLTTTNDTVAQSKNVWLSVFEQEGGNETNAKIINDLSEYLQKLNNDVNPDLEARARIVGDDPNVQDGKPYGNNILKFADAEHGTGVAGLIGAVRNNKYGIDGVADNVRIMAIKAVPNGDEYDKDIANAIRYAVDNGAKIINMSFGKKLSPHKAWVDAAFKYAADKNVLLVQASGNDNQDVDVKPQFPNDTFEDGSVTDLDNVISVGASAAKKDAELAGSFSNYGKKTVDVFAPGVKVTSVNMDAEFNTADGTSFASPITAGVAALILEYYPNLSAKQLKQAIMESATPLTGVMVLKPGSKTEKVDFTTLSKTGGIVNAYKALVAASKMKPEAGI</sequence>
<dbReference type="PROSITE" id="PS00137">
    <property type="entry name" value="SUBTILASE_HIS"/>
    <property type="match status" value="1"/>
</dbReference>
<comment type="similarity">
    <text evidence="1 5">Belongs to the peptidase S8 family.</text>
</comment>
<dbReference type="InterPro" id="IPR000209">
    <property type="entry name" value="Peptidase_S8/S53_dom"/>
</dbReference>
<feature type="chain" id="PRO_5016926997" evidence="6">
    <location>
        <begin position="26"/>
        <end position="548"/>
    </location>
</feature>
<evidence type="ECO:0000256" key="3">
    <source>
        <dbReference type="ARBA" id="ARBA00022801"/>
    </source>
</evidence>
<keyword evidence="6" id="KW-0732">Signal</keyword>
<dbReference type="OrthoDB" id="9798386at2"/>
<dbReference type="InterPro" id="IPR022398">
    <property type="entry name" value="Peptidase_S8_His-AS"/>
</dbReference>
<dbReference type="PRINTS" id="PR00723">
    <property type="entry name" value="SUBTILISIN"/>
</dbReference>